<dbReference type="InterPro" id="IPR038056">
    <property type="entry name" value="YjbR-like_sf"/>
</dbReference>
<dbReference type="OrthoDB" id="6167040at2"/>
<dbReference type="Gene3D" id="3.90.1150.30">
    <property type="match status" value="1"/>
</dbReference>
<protein>
    <recommendedName>
        <fullName evidence="3">MmcQ/YjbR family DNA-binding protein</fullName>
    </recommendedName>
</protein>
<proteinExistence type="predicted"/>
<dbReference type="EMBL" id="PNRE01000036">
    <property type="protein sequence ID" value="PMR70148.1"/>
    <property type="molecule type" value="Genomic_DNA"/>
</dbReference>
<dbReference type="Pfam" id="PF04237">
    <property type="entry name" value="YjbR"/>
    <property type="match status" value="1"/>
</dbReference>
<sequence length="112" mass="12551">MTDTDFRMLAMGLPGAVEHAHMNHPDFRVSGKIFASLGYPDDAWGTVMLTPEEQQHFIAENPEGFQPAPGEWGEQGCTSVHLASVDHHQVRAALIAAWRDKAPRRMTEHFQE</sequence>
<reference evidence="1 2" key="1">
    <citation type="submission" date="2018-01" db="EMBL/GenBank/DDBJ databases">
        <title>Halomonas endophytica sp. nov., isolated from storage liquid in the stems of Populus euphratica.</title>
        <authorList>
            <person name="Chen C."/>
        </authorList>
    </citation>
    <scope>NUCLEOTIDE SEQUENCE [LARGE SCALE GENOMIC DNA]</scope>
    <source>
        <strain evidence="1 2">DSM 26881</strain>
    </source>
</reference>
<evidence type="ECO:0000313" key="1">
    <source>
        <dbReference type="EMBL" id="PMR70148.1"/>
    </source>
</evidence>
<evidence type="ECO:0000313" key="2">
    <source>
        <dbReference type="Proteomes" id="UP000235346"/>
    </source>
</evidence>
<dbReference type="RefSeq" id="WP_102627487.1">
    <property type="nucleotide sequence ID" value="NZ_PDOH01000001.1"/>
</dbReference>
<keyword evidence="2" id="KW-1185">Reference proteome</keyword>
<dbReference type="InterPro" id="IPR058532">
    <property type="entry name" value="YjbR/MT2646/Rv2570-like"/>
</dbReference>
<dbReference type="AlphaFoldDB" id="A0A2N7TPW8"/>
<accession>A0A2N7TPW8</accession>
<gene>
    <name evidence="1" type="ORF">C1H66_08665</name>
</gene>
<organism evidence="1 2">
    <name type="scientific">Halomonas heilongjiangensis</name>
    <dbReference type="NCBI Taxonomy" id="1387883"/>
    <lineage>
        <taxon>Bacteria</taxon>
        <taxon>Pseudomonadati</taxon>
        <taxon>Pseudomonadota</taxon>
        <taxon>Gammaproteobacteria</taxon>
        <taxon>Oceanospirillales</taxon>
        <taxon>Halomonadaceae</taxon>
        <taxon>Halomonas</taxon>
    </lineage>
</organism>
<comment type="caution">
    <text evidence="1">The sequence shown here is derived from an EMBL/GenBank/DDBJ whole genome shotgun (WGS) entry which is preliminary data.</text>
</comment>
<evidence type="ECO:0008006" key="3">
    <source>
        <dbReference type="Google" id="ProtNLM"/>
    </source>
</evidence>
<dbReference type="Proteomes" id="UP000235346">
    <property type="component" value="Unassembled WGS sequence"/>
</dbReference>
<name>A0A2N7TPW8_9GAMM</name>
<dbReference type="SUPFAM" id="SSF142906">
    <property type="entry name" value="YjbR-like"/>
    <property type="match status" value="1"/>
</dbReference>